<evidence type="ECO:0000313" key="7">
    <source>
        <dbReference type="Proteomes" id="UP001152599"/>
    </source>
</evidence>
<dbReference type="PIRSF" id="PIRSF002741">
    <property type="entry name" value="MppA"/>
    <property type="match status" value="1"/>
</dbReference>
<dbReference type="PANTHER" id="PTHR30290">
    <property type="entry name" value="PERIPLASMIC BINDING COMPONENT OF ABC TRANSPORTER"/>
    <property type="match status" value="1"/>
</dbReference>
<dbReference type="AlphaFoldDB" id="A0A9X4MXB4"/>
<gene>
    <name evidence="6" type="ORF">NMK71_05330</name>
</gene>
<dbReference type="GO" id="GO:0015833">
    <property type="term" value="P:peptide transport"/>
    <property type="evidence" value="ECO:0007669"/>
    <property type="project" value="TreeGrafter"/>
</dbReference>
<feature type="domain" description="Solute-binding protein family 5" evidence="5">
    <location>
        <begin position="59"/>
        <end position="432"/>
    </location>
</feature>
<evidence type="ECO:0000256" key="4">
    <source>
        <dbReference type="ARBA" id="ARBA00022729"/>
    </source>
</evidence>
<dbReference type="InterPro" id="IPR000914">
    <property type="entry name" value="SBP_5_dom"/>
</dbReference>
<keyword evidence="3" id="KW-0813">Transport</keyword>
<keyword evidence="4" id="KW-0732">Signal</keyword>
<dbReference type="InterPro" id="IPR030678">
    <property type="entry name" value="Peptide/Ni-bd"/>
</dbReference>
<dbReference type="EMBL" id="JANCMU010000002">
    <property type="protein sequence ID" value="MDG4945828.1"/>
    <property type="molecule type" value="Genomic_DNA"/>
</dbReference>
<dbReference type="Gene3D" id="3.40.190.10">
    <property type="entry name" value="Periplasmic binding protein-like II"/>
    <property type="match status" value="1"/>
</dbReference>
<dbReference type="GO" id="GO:0043190">
    <property type="term" value="C:ATP-binding cassette (ABC) transporter complex"/>
    <property type="evidence" value="ECO:0007669"/>
    <property type="project" value="InterPro"/>
</dbReference>
<name>A0A9X4MXB4_9FLAO</name>
<dbReference type="CDD" id="cd00995">
    <property type="entry name" value="PBP2_NikA_DppA_OppA_like"/>
    <property type="match status" value="1"/>
</dbReference>
<dbReference type="InterPro" id="IPR039424">
    <property type="entry name" value="SBP_5"/>
</dbReference>
<keyword evidence="7" id="KW-1185">Reference proteome</keyword>
<accession>A0A9X4MXB4</accession>
<dbReference type="PANTHER" id="PTHR30290:SF10">
    <property type="entry name" value="PERIPLASMIC OLIGOPEPTIDE-BINDING PROTEIN-RELATED"/>
    <property type="match status" value="1"/>
</dbReference>
<comment type="caution">
    <text evidence="6">The sequence shown here is derived from an EMBL/GenBank/DDBJ whole genome shotgun (WGS) entry which is preliminary data.</text>
</comment>
<sequence length="516" mass="59113">MGIHSCDIPVEVDDTKVFRLNRYENVSSLDPAFARSKSNNWMANLMYTGLVNFDDSLHIIPEIAKKWDISEDGKIYTFTLRNDVYFHKHPAFGKDSTRTVIASDFEYSFQRLTNPKVGSSGGFVLNNVADYKALNDSVFQVELKSAFPPFLGLMAMKYCSVVPKELFENDGEAFKENPIGTGPFQFQLWENNVKLVLKKNPLFYKKDESGENLPYLDYVAVNFLPEKHSEFLQLVQGKIDMMASLDPSYKDELLTADGHLQEKYQEDLVMIKAPYLNTEYLCFYLDDNAEVPAELRKAMNMSIDKSKMIQFLRNNIGFPAHGGFIPKGLPGHQEDLGDGYDPIKAREIISKYKSENASLPKVKLVTTQEYADICEFVQSEMFKTGWPIEVNVVDPSTLRDGKASGKFPFFRANWGADYPDAENFLSLFYSQNFAPNGPNYSHFKSDEFDTLYMKALQMNDEKARVEVYKQMDELIMNEMPVIPTFYDQSTTFLRKNVKGFKSTPIDMLDLTRVRKD</sequence>
<protein>
    <submittedName>
        <fullName evidence="6">ABC transporter substrate-binding protein</fullName>
    </submittedName>
</protein>
<evidence type="ECO:0000256" key="2">
    <source>
        <dbReference type="ARBA" id="ARBA00005695"/>
    </source>
</evidence>
<comment type="similarity">
    <text evidence="2">Belongs to the bacterial solute-binding protein 5 family.</text>
</comment>
<dbReference type="GO" id="GO:0030288">
    <property type="term" value="C:outer membrane-bounded periplasmic space"/>
    <property type="evidence" value="ECO:0007669"/>
    <property type="project" value="UniProtKB-ARBA"/>
</dbReference>
<proteinExistence type="inferred from homology"/>
<organism evidence="6 7">
    <name type="scientific">Profundicola chukchiensis</name>
    <dbReference type="NCBI Taxonomy" id="2961959"/>
    <lineage>
        <taxon>Bacteria</taxon>
        <taxon>Pseudomonadati</taxon>
        <taxon>Bacteroidota</taxon>
        <taxon>Flavobacteriia</taxon>
        <taxon>Flavobacteriales</taxon>
        <taxon>Weeksellaceae</taxon>
        <taxon>Profundicola</taxon>
    </lineage>
</organism>
<dbReference type="GO" id="GO:1904680">
    <property type="term" value="F:peptide transmembrane transporter activity"/>
    <property type="evidence" value="ECO:0007669"/>
    <property type="project" value="TreeGrafter"/>
</dbReference>
<dbReference type="Proteomes" id="UP001152599">
    <property type="component" value="Unassembled WGS sequence"/>
</dbReference>
<dbReference type="SUPFAM" id="SSF53850">
    <property type="entry name" value="Periplasmic binding protein-like II"/>
    <property type="match status" value="1"/>
</dbReference>
<evidence type="ECO:0000256" key="3">
    <source>
        <dbReference type="ARBA" id="ARBA00022448"/>
    </source>
</evidence>
<dbReference type="Gene3D" id="3.90.76.10">
    <property type="entry name" value="Dipeptide-binding Protein, Domain 1"/>
    <property type="match status" value="1"/>
</dbReference>
<evidence type="ECO:0000313" key="6">
    <source>
        <dbReference type="EMBL" id="MDG4945828.1"/>
    </source>
</evidence>
<dbReference type="Gene3D" id="3.10.105.10">
    <property type="entry name" value="Dipeptide-binding Protein, Domain 3"/>
    <property type="match status" value="1"/>
</dbReference>
<evidence type="ECO:0000256" key="1">
    <source>
        <dbReference type="ARBA" id="ARBA00004196"/>
    </source>
</evidence>
<comment type="subcellular location">
    <subcellularLocation>
        <location evidence="1">Cell envelope</location>
    </subcellularLocation>
</comment>
<reference evidence="6" key="1">
    <citation type="submission" date="2022-07" db="EMBL/GenBank/DDBJ databases">
        <title>Description and genome-wide analysis of Profundicola chukchiensis gen. nov., sp. nov., marine bacteria isolated from bottom sediments of the Chukchi Sea.</title>
        <authorList>
            <person name="Romanenko L."/>
            <person name="Otstavnykh N."/>
            <person name="Kurilenko V."/>
            <person name="Eremeev V."/>
            <person name="Velansky P."/>
            <person name="Mikhailov V."/>
            <person name="Isaeva M."/>
        </authorList>
    </citation>
    <scope>NUCLEOTIDE SEQUENCE</scope>
    <source>
        <strain evidence="6">KMM 9713</strain>
    </source>
</reference>
<dbReference type="Pfam" id="PF00496">
    <property type="entry name" value="SBP_bac_5"/>
    <property type="match status" value="1"/>
</dbReference>
<evidence type="ECO:0000259" key="5">
    <source>
        <dbReference type="Pfam" id="PF00496"/>
    </source>
</evidence>
<dbReference type="RefSeq" id="WP_304420381.1">
    <property type="nucleotide sequence ID" value="NZ_JANCMU010000002.1"/>
</dbReference>